<feature type="compositionally biased region" description="Acidic residues" evidence="10">
    <location>
        <begin position="621"/>
        <end position="631"/>
    </location>
</feature>
<dbReference type="GO" id="GO:0005634">
    <property type="term" value="C:nucleus"/>
    <property type="evidence" value="ECO:0007669"/>
    <property type="project" value="UniProtKB-SubCell"/>
</dbReference>
<dbReference type="PANTHER" id="PTHR32078:SF1">
    <property type="entry name" value="NUCLEAR PROTEIN MDM1"/>
    <property type="match status" value="1"/>
</dbReference>
<feature type="region of interest" description="Disordered" evidence="10">
    <location>
        <begin position="705"/>
        <end position="739"/>
    </location>
</feature>
<evidence type="ECO:0000256" key="9">
    <source>
        <dbReference type="ARBA" id="ARBA00045771"/>
    </source>
</evidence>
<dbReference type="InterPro" id="IPR029136">
    <property type="entry name" value="MDM1"/>
</dbReference>
<evidence type="ECO:0000256" key="10">
    <source>
        <dbReference type="SAM" id="MobiDB-lite"/>
    </source>
</evidence>
<evidence type="ECO:0000313" key="12">
    <source>
        <dbReference type="EMBL" id="KAK7493951.1"/>
    </source>
</evidence>
<keyword evidence="7" id="KW-0206">Cytoskeleton</keyword>
<dbReference type="PANTHER" id="PTHR32078">
    <property type="entry name" value="NUCLEAR PROTEIN MDM1"/>
    <property type="match status" value="1"/>
</dbReference>
<evidence type="ECO:0000256" key="5">
    <source>
        <dbReference type="ARBA" id="ARBA00022490"/>
    </source>
</evidence>
<evidence type="ECO:0000256" key="2">
    <source>
        <dbReference type="ARBA" id="ARBA00004123"/>
    </source>
</evidence>
<name>A0ABD0L3V4_9CAEN</name>
<dbReference type="GO" id="GO:0005814">
    <property type="term" value="C:centriole"/>
    <property type="evidence" value="ECO:0007669"/>
    <property type="project" value="UniProtKB-SubCell"/>
</dbReference>
<feature type="compositionally biased region" description="Basic and acidic residues" evidence="10">
    <location>
        <begin position="101"/>
        <end position="121"/>
    </location>
</feature>
<keyword evidence="8" id="KW-0539">Nucleus</keyword>
<evidence type="ECO:0000256" key="6">
    <source>
        <dbReference type="ARBA" id="ARBA00022701"/>
    </source>
</evidence>
<feature type="compositionally biased region" description="Polar residues" evidence="10">
    <location>
        <begin position="243"/>
        <end position="261"/>
    </location>
</feature>
<keyword evidence="5" id="KW-0963">Cytoplasm</keyword>
<feature type="compositionally biased region" description="Basic and acidic residues" evidence="10">
    <location>
        <begin position="317"/>
        <end position="330"/>
    </location>
</feature>
<comment type="similarity">
    <text evidence="3">Belongs to the MDM1 family.</text>
</comment>
<feature type="region of interest" description="Disordered" evidence="10">
    <location>
        <begin position="243"/>
        <end position="266"/>
    </location>
</feature>
<dbReference type="Pfam" id="PF15501">
    <property type="entry name" value="MDM1"/>
    <property type="match status" value="2"/>
</dbReference>
<comment type="caution">
    <text evidence="12">The sequence shown here is derived from an EMBL/GenBank/DDBJ whole genome shotgun (WGS) entry which is preliminary data.</text>
</comment>
<feature type="signal peptide" evidence="11">
    <location>
        <begin position="1"/>
        <end position="20"/>
    </location>
</feature>
<dbReference type="AlphaFoldDB" id="A0ABD0L3V4"/>
<evidence type="ECO:0000256" key="1">
    <source>
        <dbReference type="ARBA" id="ARBA00004114"/>
    </source>
</evidence>
<keyword evidence="11" id="KW-0732">Signal</keyword>
<feature type="chain" id="PRO_5044851202" description="Nuclear protein MDM1" evidence="11">
    <location>
        <begin position="21"/>
        <end position="857"/>
    </location>
</feature>
<gene>
    <name evidence="12" type="ORF">BaRGS_00014833</name>
</gene>
<evidence type="ECO:0000256" key="11">
    <source>
        <dbReference type="SAM" id="SignalP"/>
    </source>
</evidence>
<proteinExistence type="inferred from homology"/>
<feature type="compositionally biased region" description="Basic and acidic residues" evidence="10">
    <location>
        <begin position="640"/>
        <end position="653"/>
    </location>
</feature>
<evidence type="ECO:0000256" key="7">
    <source>
        <dbReference type="ARBA" id="ARBA00023212"/>
    </source>
</evidence>
<feature type="region of interest" description="Disordered" evidence="10">
    <location>
        <begin position="294"/>
        <end position="330"/>
    </location>
</feature>
<dbReference type="Proteomes" id="UP001519460">
    <property type="component" value="Unassembled WGS sequence"/>
</dbReference>
<organism evidence="12 13">
    <name type="scientific">Batillaria attramentaria</name>
    <dbReference type="NCBI Taxonomy" id="370345"/>
    <lineage>
        <taxon>Eukaryota</taxon>
        <taxon>Metazoa</taxon>
        <taxon>Spiralia</taxon>
        <taxon>Lophotrochozoa</taxon>
        <taxon>Mollusca</taxon>
        <taxon>Gastropoda</taxon>
        <taxon>Caenogastropoda</taxon>
        <taxon>Sorbeoconcha</taxon>
        <taxon>Cerithioidea</taxon>
        <taxon>Batillariidae</taxon>
        <taxon>Batillaria</taxon>
    </lineage>
</organism>
<reference evidence="12 13" key="1">
    <citation type="journal article" date="2023" name="Sci. Data">
        <title>Genome assembly of the Korean intertidal mud-creeper Batillaria attramentaria.</title>
        <authorList>
            <person name="Patra A.K."/>
            <person name="Ho P.T."/>
            <person name="Jun S."/>
            <person name="Lee S.J."/>
            <person name="Kim Y."/>
            <person name="Won Y.J."/>
        </authorList>
    </citation>
    <scope>NUCLEOTIDE SEQUENCE [LARGE SCALE GENOMIC DNA]</scope>
    <source>
        <strain evidence="12">Wonlab-2016</strain>
    </source>
</reference>
<dbReference type="GO" id="GO:0005874">
    <property type="term" value="C:microtubule"/>
    <property type="evidence" value="ECO:0007669"/>
    <property type="project" value="UniProtKB-KW"/>
</dbReference>
<accession>A0ABD0L3V4</accession>
<feature type="region of interest" description="Disordered" evidence="10">
    <location>
        <begin position="563"/>
        <end position="660"/>
    </location>
</feature>
<keyword evidence="6" id="KW-0493">Microtubule</keyword>
<evidence type="ECO:0000313" key="13">
    <source>
        <dbReference type="Proteomes" id="UP001519460"/>
    </source>
</evidence>
<feature type="compositionally biased region" description="Basic residues" evidence="10">
    <location>
        <begin position="763"/>
        <end position="778"/>
    </location>
</feature>
<keyword evidence="13" id="KW-1185">Reference proteome</keyword>
<protein>
    <recommendedName>
        <fullName evidence="4">Nuclear protein MDM1</fullName>
    </recommendedName>
</protein>
<evidence type="ECO:0000256" key="4">
    <source>
        <dbReference type="ARBA" id="ARBA00013508"/>
    </source>
</evidence>
<feature type="region of interest" description="Disordered" evidence="10">
    <location>
        <begin position="95"/>
        <end position="138"/>
    </location>
</feature>
<sequence>MYNVCLEVIVIVLNFLLGLSYEPPLQHKRRVNGPSTSWSFNYNDPGPASDDYAILGQQEKFAPNVRYKPKAVMKGKPAKWENDIAASKIAAAKDISPAKQRRVDEKQEGKNEFSKALREKTPTTPPPAPRTVKDASEAGLKEGLRDKNLSDVLRKGGSTVKLQPAKASESKQRANMNEFVQTDMEKGLALSGQEASADYSLKYKAGVAPARLNKKASEYQKQFDWKKGIPASPLLTAEQSQFTDSALPPNSATGSDANSSLAEPKPTYTRHVSGDFFKLYPWLVLRNDSEAVKRSKSVGASRSPDRLAPAGSQPVTRPEDPRLLQESKEKIAKPVPPVEYGKLKYSENISGCVLRFSAVVALLLPVLLPASSVFYGLYCTARVFPYQRGRSAAILGRALAAGARVPGGNRDWSTGGDGARKRSVTEYRANFASPTRYSYDEGAWKGAYPPQLLHSQKDNIPKSTSPQAEAEEAVPLSNWFAEVLELRRRANEYKRRAQGTHFSREHLAQLLAQQAGYWDIDSARSAATLDALALEPGPAVKAQQRRRIGKKVGDDTGVDAVSHVAVQGDSPDPSDIATPTRGREKQRRPKPSKKGYNFHKTAWGEAQKENQSPQEPKGNAAEEEEACEDQQETVGVQCPEDTREGSVSERIEGRLSTPVLRQQNQNVARHHLDLTTPSVGGVLLSSADQKKVLTSRSGDSCLTILDEHESPKPNCSATKLLTSPLLGKPTPDTHPLRDEEASTDYVMDTEYVASPVLPSSPPVKKRTASSRPKKSRRVKQSELSTVDERMGQTYNKASEPDFRLGDLPDVSRVADDDVLSVSAMSIASSSSLASEVYERARRRRDEFWGEQNNRPRN</sequence>
<evidence type="ECO:0000256" key="3">
    <source>
        <dbReference type="ARBA" id="ARBA00010494"/>
    </source>
</evidence>
<comment type="subcellular location">
    <subcellularLocation>
        <location evidence="1">Cytoplasm</location>
        <location evidence="1">Cytoskeleton</location>
        <location evidence="1">Microtubule organizing center</location>
        <location evidence="1">Centrosome</location>
        <location evidence="1">Centriole</location>
    </subcellularLocation>
    <subcellularLocation>
        <location evidence="2">Nucleus</location>
    </subcellularLocation>
</comment>
<feature type="region of interest" description="Disordered" evidence="10">
    <location>
        <begin position="753"/>
        <end position="802"/>
    </location>
</feature>
<dbReference type="EMBL" id="JACVVK020000088">
    <property type="protein sequence ID" value="KAK7493951.1"/>
    <property type="molecule type" value="Genomic_DNA"/>
</dbReference>
<evidence type="ECO:0000256" key="8">
    <source>
        <dbReference type="ARBA" id="ARBA00023242"/>
    </source>
</evidence>
<feature type="compositionally biased region" description="Basic residues" evidence="10">
    <location>
        <begin position="584"/>
        <end position="597"/>
    </location>
</feature>
<comment type="function">
    <text evidence="9">Microtubule-binding protein that negatively regulates centriole duplication. Binds to and stabilizes microtubules.</text>
</comment>